<gene>
    <name evidence="1" type="ORF">C4532_06410</name>
</gene>
<dbReference type="EMBL" id="QZKI01000048">
    <property type="protein sequence ID" value="RJP72163.1"/>
    <property type="molecule type" value="Genomic_DNA"/>
</dbReference>
<reference evidence="1 2" key="1">
    <citation type="journal article" date="2017" name="ISME J.">
        <title>Energy and carbon metabolisms in a deep terrestrial subsurface fluid microbial community.</title>
        <authorList>
            <person name="Momper L."/>
            <person name="Jungbluth S.P."/>
            <person name="Lee M.D."/>
            <person name="Amend J.P."/>
        </authorList>
    </citation>
    <scope>NUCLEOTIDE SEQUENCE [LARGE SCALE GENOMIC DNA]</scope>
    <source>
        <strain evidence="1">SURF_17</strain>
    </source>
</reference>
<evidence type="ECO:0000313" key="2">
    <source>
        <dbReference type="Proteomes" id="UP000285961"/>
    </source>
</evidence>
<comment type="caution">
    <text evidence="1">The sequence shown here is derived from an EMBL/GenBank/DDBJ whole genome shotgun (WGS) entry which is preliminary data.</text>
</comment>
<evidence type="ECO:0000313" key="1">
    <source>
        <dbReference type="EMBL" id="RJP72163.1"/>
    </source>
</evidence>
<dbReference type="AlphaFoldDB" id="A0A419F1R9"/>
<name>A0A419F1R9_9BACT</name>
<proteinExistence type="predicted"/>
<organism evidence="1 2">
    <name type="scientific">Candidatus Abyssobacteria bacterium SURF_17</name>
    <dbReference type="NCBI Taxonomy" id="2093361"/>
    <lineage>
        <taxon>Bacteria</taxon>
        <taxon>Pseudomonadati</taxon>
        <taxon>Candidatus Hydrogenedentota</taxon>
        <taxon>Candidatus Abyssobacteria</taxon>
    </lineage>
</organism>
<dbReference type="Proteomes" id="UP000285961">
    <property type="component" value="Unassembled WGS sequence"/>
</dbReference>
<accession>A0A419F1R9</accession>
<sequence>MADTNTKIVREFLEANNFSVITNRKFQLQKAEPAGRYSIDLMAINMQHTEPAAPLPMRLQADHIRHMPNIIVDVKGWHSGRLSPSVVSSSPELFNFVSPNALEFARGVFHGLSFKSILVISEASQTEVLWHKTEDMLRERGVDHVLEFPTILNYLITHVEVNLNYVESETLQLLRLLKRYGLVKGLQLELPFRAKASDPEHEE</sequence>
<protein>
    <submittedName>
        <fullName evidence="1">Uncharacterized protein</fullName>
    </submittedName>
</protein>